<evidence type="ECO:0000313" key="3">
    <source>
        <dbReference type="Proteomes" id="UP000030645"/>
    </source>
</evidence>
<dbReference type="EMBL" id="KE345255">
    <property type="protein sequence ID" value="EXB97058.1"/>
    <property type="molecule type" value="Genomic_DNA"/>
</dbReference>
<feature type="region of interest" description="Disordered" evidence="1">
    <location>
        <begin position="1"/>
        <end position="33"/>
    </location>
</feature>
<feature type="compositionally biased region" description="Basic and acidic residues" evidence="1">
    <location>
        <begin position="10"/>
        <end position="28"/>
    </location>
</feature>
<dbReference type="PANTHER" id="PTHR35735">
    <property type="entry name" value="PROTEIN NIM1-INTERACTING 2"/>
    <property type="match status" value="1"/>
</dbReference>
<feature type="compositionally biased region" description="Polar residues" evidence="1">
    <location>
        <begin position="91"/>
        <end position="100"/>
    </location>
</feature>
<gene>
    <name evidence="2" type="ORF">L484_014670</name>
</gene>
<dbReference type="KEGG" id="mnt:21397801"/>
<keyword evidence="3" id="KW-1185">Reference proteome</keyword>
<dbReference type="PANTHER" id="PTHR35735:SF8">
    <property type="entry name" value="PROTEIN NIM1-INTERACTING 2"/>
    <property type="match status" value="1"/>
</dbReference>
<organism evidence="2 3">
    <name type="scientific">Morus notabilis</name>
    <dbReference type="NCBI Taxonomy" id="981085"/>
    <lineage>
        <taxon>Eukaryota</taxon>
        <taxon>Viridiplantae</taxon>
        <taxon>Streptophyta</taxon>
        <taxon>Embryophyta</taxon>
        <taxon>Tracheophyta</taxon>
        <taxon>Spermatophyta</taxon>
        <taxon>Magnoliopsida</taxon>
        <taxon>eudicotyledons</taxon>
        <taxon>Gunneridae</taxon>
        <taxon>Pentapetalae</taxon>
        <taxon>rosids</taxon>
        <taxon>fabids</taxon>
        <taxon>Rosales</taxon>
        <taxon>Moraceae</taxon>
        <taxon>Moreae</taxon>
        <taxon>Morus</taxon>
    </lineage>
</organism>
<evidence type="ECO:0000256" key="1">
    <source>
        <dbReference type="SAM" id="MobiDB-lite"/>
    </source>
</evidence>
<reference evidence="3" key="1">
    <citation type="submission" date="2013-01" db="EMBL/GenBank/DDBJ databases">
        <title>Draft Genome Sequence of a Mulberry Tree, Morus notabilis C.K. Schneid.</title>
        <authorList>
            <person name="He N."/>
            <person name="Zhao S."/>
        </authorList>
    </citation>
    <scope>NUCLEOTIDE SEQUENCE</scope>
</reference>
<dbReference type="eggNOG" id="ENOG502R1R3">
    <property type="taxonomic scope" value="Eukaryota"/>
</dbReference>
<evidence type="ECO:0008006" key="4">
    <source>
        <dbReference type="Google" id="ProtNLM"/>
    </source>
</evidence>
<dbReference type="Proteomes" id="UP000030645">
    <property type="component" value="Unassembled WGS sequence"/>
</dbReference>
<accession>W9RLQ4</accession>
<dbReference type="OrthoDB" id="1098796at2759"/>
<name>W9RLQ4_9ROSA</name>
<sequence length="117" mass="12884">MEAGKRKRRDAGEVDGKKRKAAEGDGPRTEATVTEEEFQEFFAILGRIHAAANYLKRRDGKLSAVGWREIKGSETETEGLDGEDGVKEGVSKNNEVSVDSNMDLDLNLEPPSKESFV</sequence>
<dbReference type="AlphaFoldDB" id="W9RLQ4"/>
<dbReference type="InterPro" id="IPR034577">
    <property type="entry name" value="NIMIN-2"/>
</dbReference>
<evidence type="ECO:0000313" key="2">
    <source>
        <dbReference type="EMBL" id="EXB97058.1"/>
    </source>
</evidence>
<proteinExistence type="predicted"/>
<feature type="region of interest" description="Disordered" evidence="1">
    <location>
        <begin position="75"/>
        <end position="117"/>
    </location>
</feature>
<protein>
    <recommendedName>
        <fullName evidence="4">Protein NIM1-INTERACTING 2</fullName>
    </recommendedName>
</protein>
<dbReference type="GO" id="GO:0010112">
    <property type="term" value="P:regulation of systemic acquired resistance"/>
    <property type="evidence" value="ECO:0007669"/>
    <property type="project" value="InterPro"/>
</dbReference>